<sequence>MPLPNQASAAAPEQDAVREGHPLDRHVGRRVRLRRTLLGLTQQELGEQIGVTFQQIQKYERGTNRISASRLWEIARVLKVPVSFFFEDFQEGADTLPQSSGENAISTEELRLLVAFNRLGKKQQAAILTFLENSA</sequence>
<accession>K9HWY8</accession>
<organism evidence="3 4">
    <name type="scientific">Caenispirillum salinarum AK4</name>
    <dbReference type="NCBI Taxonomy" id="1238182"/>
    <lineage>
        <taxon>Bacteria</taxon>
        <taxon>Pseudomonadati</taxon>
        <taxon>Pseudomonadota</taxon>
        <taxon>Alphaproteobacteria</taxon>
        <taxon>Rhodospirillales</taxon>
        <taxon>Novispirillaceae</taxon>
        <taxon>Caenispirillum</taxon>
    </lineage>
</organism>
<comment type="caution">
    <text evidence="3">The sequence shown here is derived from an EMBL/GenBank/DDBJ whole genome shotgun (WGS) entry which is preliminary data.</text>
</comment>
<dbReference type="InterPro" id="IPR001387">
    <property type="entry name" value="Cro/C1-type_HTH"/>
</dbReference>
<dbReference type="InterPro" id="IPR050807">
    <property type="entry name" value="TransReg_Diox_bact_type"/>
</dbReference>
<evidence type="ECO:0000256" key="1">
    <source>
        <dbReference type="ARBA" id="ARBA00023125"/>
    </source>
</evidence>
<gene>
    <name evidence="3" type="ORF">C882_2735</name>
</gene>
<proteinExistence type="predicted"/>
<evidence type="ECO:0000313" key="4">
    <source>
        <dbReference type="Proteomes" id="UP000009881"/>
    </source>
</evidence>
<dbReference type="PANTHER" id="PTHR46797:SF1">
    <property type="entry name" value="METHYLPHOSPHONATE SYNTHASE"/>
    <property type="match status" value="1"/>
</dbReference>
<dbReference type="EMBL" id="ANHY01000003">
    <property type="protein sequence ID" value="EKV32656.1"/>
    <property type="molecule type" value="Genomic_DNA"/>
</dbReference>
<dbReference type="GO" id="GO:0003677">
    <property type="term" value="F:DNA binding"/>
    <property type="evidence" value="ECO:0007669"/>
    <property type="project" value="UniProtKB-KW"/>
</dbReference>
<dbReference type="CDD" id="cd00093">
    <property type="entry name" value="HTH_XRE"/>
    <property type="match status" value="1"/>
</dbReference>
<reference evidence="3 4" key="1">
    <citation type="journal article" date="2013" name="Genome Announc.">
        <title>Draft Genome Sequence of an Alphaproteobacterium, Caenispirillum salinarum AK4(T), Isolated from a Solar Saltern.</title>
        <authorList>
            <person name="Khatri I."/>
            <person name="Singh A."/>
            <person name="Korpole S."/>
            <person name="Pinnaka A.K."/>
            <person name="Subramanian S."/>
        </authorList>
    </citation>
    <scope>NUCLEOTIDE SEQUENCE [LARGE SCALE GENOMIC DNA]</scope>
    <source>
        <strain evidence="3 4">AK4</strain>
    </source>
</reference>
<dbReference type="STRING" id="1238182.C882_2735"/>
<dbReference type="GO" id="GO:0005829">
    <property type="term" value="C:cytosol"/>
    <property type="evidence" value="ECO:0007669"/>
    <property type="project" value="TreeGrafter"/>
</dbReference>
<dbReference type="PANTHER" id="PTHR46797">
    <property type="entry name" value="HTH-TYPE TRANSCRIPTIONAL REGULATOR"/>
    <property type="match status" value="1"/>
</dbReference>
<keyword evidence="4" id="KW-1185">Reference proteome</keyword>
<dbReference type="SUPFAM" id="SSF47413">
    <property type="entry name" value="lambda repressor-like DNA-binding domains"/>
    <property type="match status" value="1"/>
</dbReference>
<name>K9HWY8_9PROT</name>
<dbReference type="AlphaFoldDB" id="K9HWY8"/>
<dbReference type="InterPro" id="IPR010982">
    <property type="entry name" value="Lambda_DNA-bd_dom_sf"/>
</dbReference>
<dbReference type="GO" id="GO:0003700">
    <property type="term" value="F:DNA-binding transcription factor activity"/>
    <property type="evidence" value="ECO:0007669"/>
    <property type="project" value="TreeGrafter"/>
</dbReference>
<dbReference type="PROSITE" id="PS50943">
    <property type="entry name" value="HTH_CROC1"/>
    <property type="match status" value="1"/>
</dbReference>
<keyword evidence="1" id="KW-0238">DNA-binding</keyword>
<dbReference type="SMART" id="SM00530">
    <property type="entry name" value="HTH_XRE"/>
    <property type="match status" value="1"/>
</dbReference>
<dbReference type="Proteomes" id="UP000009881">
    <property type="component" value="Unassembled WGS sequence"/>
</dbReference>
<dbReference type="Pfam" id="PF01381">
    <property type="entry name" value="HTH_3"/>
    <property type="match status" value="1"/>
</dbReference>
<protein>
    <submittedName>
        <fullName evidence="3">Putative transcriptional regulator</fullName>
    </submittedName>
</protein>
<feature type="domain" description="HTH cro/C1-type" evidence="2">
    <location>
        <begin position="31"/>
        <end position="85"/>
    </location>
</feature>
<dbReference type="Gene3D" id="1.10.260.40">
    <property type="entry name" value="lambda repressor-like DNA-binding domains"/>
    <property type="match status" value="1"/>
</dbReference>
<evidence type="ECO:0000259" key="2">
    <source>
        <dbReference type="PROSITE" id="PS50943"/>
    </source>
</evidence>
<evidence type="ECO:0000313" key="3">
    <source>
        <dbReference type="EMBL" id="EKV32656.1"/>
    </source>
</evidence>
<dbReference type="eggNOG" id="COG1396">
    <property type="taxonomic scope" value="Bacteria"/>
</dbReference>